<evidence type="ECO:0000259" key="2">
    <source>
        <dbReference type="Pfam" id="PF13439"/>
    </source>
</evidence>
<dbReference type="AlphaFoldDB" id="A0A3A8FNV3"/>
<dbReference type="SUPFAM" id="SSF53756">
    <property type="entry name" value="UDP-Glycosyltransferase/glycogen phosphorylase"/>
    <property type="match status" value="1"/>
</dbReference>
<evidence type="ECO:0000313" key="3">
    <source>
        <dbReference type="EMBL" id="RKG47929.1"/>
    </source>
</evidence>
<comment type="caution">
    <text evidence="3">The sequence shown here is derived from an EMBL/GenBank/DDBJ whole genome shotgun (WGS) entry which is preliminary data.</text>
</comment>
<dbReference type="RefSeq" id="WP_120368337.1">
    <property type="nucleotide sequence ID" value="NZ_RAXZ01000043.1"/>
</dbReference>
<dbReference type="GO" id="GO:0016757">
    <property type="term" value="F:glycosyltransferase activity"/>
    <property type="evidence" value="ECO:0007669"/>
    <property type="project" value="InterPro"/>
</dbReference>
<sequence length="372" mass="41251">MLNKVMFFLPSLGGGGAERTVIQLANSFAEQGLNIHLGVCDVTGDKAKLLPEVSPKIQLVNFNCGRVMNSITPLKMKLKAEQYDCLVATQTHTNIVAGIAKKLAGVQTALIFREVSTPSKNLKLQGLAKFVLKTLVNWTYPMAQQVVCVSKGVEADFREYYGYKNNNLSTIYNPVLDDAYFEKLKAPVTHRFFDNHNKVILAVGRLTEAKNFGFLIRSFKALHDQHSETRLIILGEGELRAEFEALVSDLGLKDVVDLPGFDANPYAYFKYASLFVLSSNWEGLPGVLIQALASKVKVVSTNCPSGPMEILDHAKFGLLVECNDQAGLTQAMQQAIFADYVHYSEADFEAHIQQFHKATVLKQYLNMMESAT</sequence>
<feature type="domain" description="Glycosyltransferase subfamily 4-like N-terminal" evidence="2">
    <location>
        <begin position="15"/>
        <end position="175"/>
    </location>
</feature>
<dbReference type="Pfam" id="PF00534">
    <property type="entry name" value="Glycos_transf_1"/>
    <property type="match status" value="1"/>
</dbReference>
<dbReference type="EMBL" id="RAXZ01000043">
    <property type="protein sequence ID" value="RKG47929.1"/>
    <property type="molecule type" value="Genomic_DNA"/>
</dbReference>
<dbReference type="Pfam" id="PF13439">
    <property type="entry name" value="Glyco_transf_4"/>
    <property type="match status" value="1"/>
</dbReference>
<reference evidence="3 4" key="1">
    <citation type="submission" date="2018-09" db="EMBL/GenBank/DDBJ databases">
        <title>The draft genome of Acinetobacter spp. strains.</title>
        <authorList>
            <person name="Qin J."/>
            <person name="Feng Y."/>
            <person name="Zong Z."/>
        </authorList>
    </citation>
    <scope>NUCLEOTIDE SEQUENCE [LARGE SCALE GENOMIC DNA]</scope>
    <source>
        <strain evidence="3 4">WCHAc060002</strain>
    </source>
</reference>
<organism evidence="3 4">
    <name type="scientific">Acinetobacter cumulans</name>
    <dbReference type="NCBI Taxonomy" id="2136182"/>
    <lineage>
        <taxon>Bacteria</taxon>
        <taxon>Pseudomonadati</taxon>
        <taxon>Pseudomonadota</taxon>
        <taxon>Gammaproteobacteria</taxon>
        <taxon>Moraxellales</taxon>
        <taxon>Moraxellaceae</taxon>
        <taxon>Acinetobacter</taxon>
    </lineage>
</organism>
<dbReference type="Gene3D" id="3.40.50.2000">
    <property type="entry name" value="Glycogen Phosphorylase B"/>
    <property type="match status" value="2"/>
</dbReference>
<dbReference type="GO" id="GO:1901135">
    <property type="term" value="P:carbohydrate derivative metabolic process"/>
    <property type="evidence" value="ECO:0007669"/>
    <property type="project" value="UniProtKB-ARBA"/>
</dbReference>
<evidence type="ECO:0000259" key="1">
    <source>
        <dbReference type="Pfam" id="PF00534"/>
    </source>
</evidence>
<accession>A0A3A8FNV3</accession>
<dbReference type="CDD" id="cd03811">
    <property type="entry name" value="GT4_GT28_WabH-like"/>
    <property type="match status" value="1"/>
</dbReference>
<dbReference type="Proteomes" id="UP000281084">
    <property type="component" value="Unassembled WGS sequence"/>
</dbReference>
<feature type="domain" description="Glycosyl transferase family 1" evidence="1">
    <location>
        <begin position="194"/>
        <end position="336"/>
    </location>
</feature>
<dbReference type="InterPro" id="IPR001296">
    <property type="entry name" value="Glyco_trans_1"/>
</dbReference>
<name>A0A3A8FNV3_9GAMM</name>
<proteinExistence type="predicted"/>
<keyword evidence="3" id="KW-0808">Transferase</keyword>
<gene>
    <name evidence="3" type="ORF">D7V64_16020</name>
</gene>
<dbReference type="PANTHER" id="PTHR12526">
    <property type="entry name" value="GLYCOSYLTRANSFERASE"/>
    <property type="match status" value="1"/>
</dbReference>
<dbReference type="InterPro" id="IPR028098">
    <property type="entry name" value="Glyco_trans_4-like_N"/>
</dbReference>
<evidence type="ECO:0000313" key="4">
    <source>
        <dbReference type="Proteomes" id="UP000281084"/>
    </source>
</evidence>
<protein>
    <submittedName>
        <fullName evidence="3">Glycosyltransferase</fullName>
    </submittedName>
</protein>